<evidence type="ECO:0000256" key="3">
    <source>
        <dbReference type="ARBA" id="ARBA00022692"/>
    </source>
</evidence>
<evidence type="ECO:0000256" key="1">
    <source>
        <dbReference type="ARBA" id="ARBA00004651"/>
    </source>
</evidence>
<evidence type="ECO:0000256" key="2">
    <source>
        <dbReference type="ARBA" id="ARBA00022475"/>
    </source>
</evidence>
<evidence type="ECO:0000313" key="7">
    <source>
        <dbReference type="EMBL" id="MFC7342024.1"/>
    </source>
</evidence>
<dbReference type="InterPro" id="IPR001123">
    <property type="entry name" value="LeuE-type"/>
</dbReference>
<feature type="transmembrane region" description="Helical" evidence="6">
    <location>
        <begin position="15"/>
        <end position="40"/>
    </location>
</feature>
<evidence type="ECO:0000313" key="8">
    <source>
        <dbReference type="Proteomes" id="UP001596504"/>
    </source>
</evidence>
<organism evidence="7 8">
    <name type="scientific">Saccharopolyspora griseoalba</name>
    <dbReference type="NCBI Taxonomy" id="1431848"/>
    <lineage>
        <taxon>Bacteria</taxon>
        <taxon>Bacillati</taxon>
        <taxon>Actinomycetota</taxon>
        <taxon>Actinomycetes</taxon>
        <taxon>Pseudonocardiales</taxon>
        <taxon>Pseudonocardiaceae</taxon>
        <taxon>Saccharopolyspora</taxon>
    </lineage>
</organism>
<dbReference type="Proteomes" id="UP001596504">
    <property type="component" value="Unassembled WGS sequence"/>
</dbReference>
<proteinExistence type="predicted"/>
<sequence length="72" mass="7715">MPQFVPAEAPMASTAAALVLLFIAMTAVFLSLLVTLAVRTSTFLARPVVRRWLDRAAGTIFVGFGARLAVDH</sequence>
<accession>A0ABW2LJL3</accession>
<gene>
    <name evidence="7" type="ORF">ACFQRI_11430</name>
</gene>
<keyword evidence="4 6" id="KW-1133">Transmembrane helix</keyword>
<dbReference type="EMBL" id="JBHTCJ010000005">
    <property type="protein sequence ID" value="MFC7342024.1"/>
    <property type="molecule type" value="Genomic_DNA"/>
</dbReference>
<evidence type="ECO:0000256" key="5">
    <source>
        <dbReference type="ARBA" id="ARBA00023136"/>
    </source>
</evidence>
<reference evidence="8" key="1">
    <citation type="journal article" date="2019" name="Int. J. Syst. Evol. Microbiol.">
        <title>The Global Catalogue of Microorganisms (GCM) 10K type strain sequencing project: providing services to taxonomists for standard genome sequencing and annotation.</title>
        <authorList>
            <consortium name="The Broad Institute Genomics Platform"/>
            <consortium name="The Broad Institute Genome Sequencing Center for Infectious Disease"/>
            <person name="Wu L."/>
            <person name="Ma J."/>
        </authorList>
    </citation>
    <scope>NUCLEOTIDE SEQUENCE [LARGE SCALE GENOMIC DNA]</scope>
    <source>
        <strain evidence="8">WLHS5</strain>
    </source>
</reference>
<evidence type="ECO:0000256" key="6">
    <source>
        <dbReference type="SAM" id="Phobius"/>
    </source>
</evidence>
<dbReference type="RefSeq" id="WP_380667498.1">
    <property type="nucleotide sequence ID" value="NZ_JBHTCJ010000005.1"/>
</dbReference>
<keyword evidence="3 6" id="KW-0812">Transmembrane</keyword>
<comment type="caution">
    <text evidence="7">The sequence shown here is derived from an EMBL/GenBank/DDBJ whole genome shotgun (WGS) entry which is preliminary data.</text>
</comment>
<keyword evidence="8" id="KW-1185">Reference proteome</keyword>
<protein>
    <submittedName>
        <fullName evidence="7">LysE family transporter</fullName>
    </submittedName>
</protein>
<keyword evidence="5 6" id="KW-0472">Membrane</keyword>
<comment type="subcellular location">
    <subcellularLocation>
        <location evidence="1">Cell membrane</location>
        <topology evidence="1">Multi-pass membrane protein</topology>
    </subcellularLocation>
</comment>
<name>A0ABW2LJL3_9PSEU</name>
<keyword evidence="2" id="KW-1003">Cell membrane</keyword>
<evidence type="ECO:0000256" key="4">
    <source>
        <dbReference type="ARBA" id="ARBA00022989"/>
    </source>
</evidence>
<dbReference type="Pfam" id="PF01810">
    <property type="entry name" value="LysE"/>
    <property type="match status" value="1"/>
</dbReference>